<feature type="transmembrane region" description="Helical" evidence="7">
    <location>
        <begin position="17"/>
        <end position="39"/>
    </location>
</feature>
<dbReference type="Proteomes" id="UP000285258">
    <property type="component" value="Unassembled WGS sequence"/>
</dbReference>
<dbReference type="Gene3D" id="1.20.1630.10">
    <property type="entry name" value="Formate dehydrogenase/DMSO reductase domain"/>
    <property type="match status" value="1"/>
</dbReference>
<dbReference type="InterPro" id="IPR005614">
    <property type="entry name" value="NrfD-like"/>
</dbReference>
<keyword evidence="6 7" id="KW-0472">Membrane</keyword>
<feature type="transmembrane region" description="Helical" evidence="7">
    <location>
        <begin position="158"/>
        <end position="181"/>
    </location>
</feature>
<dbReference type="AlphaFoldDB" id="A0A423UP60"/>
<dbReference type="Pfam" id="PF03916">
    <property type="entry name" value="NrfD"/>
    <property type="match status" value="1"/>
</dbReference>
<evidence type="ECO:0000313" key="9">
    <source>
        <dbReference type="Proteomes" id="UP000285258"/>
    </source>
</evidence>
<organism evidence="8 9">
    <name type="scientific">Gordonibacter urolithinfaciens</name>
    <dbReference type="NCBI Taxonomy" id="1335613"/>
    <lineage>
        <taxon>Bacteria</taxon>
        <taxon>Bacillati</taxon>
        <taxon>Actinomycetota</taxon>
        <taxon>Coriobacteriia</taxon>
        <taxon>Eggerthellales</taxon>
        <taxon>Eggerthellaceae</taxon>
        <taxon>Gordonibacter</taxon>
    </lineage>
</organism>
<evidence type="ECO:0000256" key="1">
    <source>
        <dbReference type="ARBA" id="ARBA00004651"/>
    </source>
</evidence>
<evidence type="ECO:0000256" key="4">
    <source>
        <dbReference type="ARBA" id="ARBA00022692"/>
    </source>
</evidence>
<reference evidence="9" key="1">
    <citation type="submission" date="2018-05" db="EMBL/GenBank/DDBJ databases">
        <title>Genome Sequencing of selected type strains of the family Eggerthellaceae.</title>
        <authorList>
            <person name="Danylec N."/>
            <person name="Stoll D.A."/>
            <person name="Doetsch A."/>
            <person name="Huch M."/>
        </authorList>
    </citation>
    <scope>NUCLEOTIDE SEQUENCE [LARGE SCALE GENOMIC DNA]</scope>
    <source>
        <strain evidence="9">DSM 27213</strain>
    </source>
</reference>
<feature type="transmembrane region" description="Helical" evidence="7">
    <location>
        <begin position="262"/>
        <end position="283"/>
    </location>
</feature>
<evidence type="ECO:0008006" key="10">
    <source>
        <dbReference type="Google" id="ProtNLM"/>
    </source>
</evidence>
<sequence>MRKGKDMDYSSLWDVRIFLDLFLGGIGVGIFLFMAFGYGERDARRLSTLRIGAIASLALVGAGALCLVSELGRPFGILSTVTGFNATSVTSWGGVLQVAFLLVDAALCAMLFVRKGALLDGVAFKVVGAAGVGFAALVLAYHGLVLNSVGRGLWADALIIPLFMTSSVLAGGAAAAAIGRLAGADASAGEAKFVSASSLAVAVLMLAFGFTVAPAGADAAFCYDVMMAQSGMVWWLVAFGVGAVVPLVLSVVALAKPRAQGTALFLVIAVCALAGSFACKFLLASTAQILIG</sequence>
<comment type="subcellular location">
    <subcellularLocation>
        <location evidence="1">Cell membrane</location>
        <topology evidence="1">Multi-pass membrane protein</topology>
    </subcellularLocation>
</comment>
<evidence type="ECO:0000256" key="3">
    <source>
        <dbReference type="ARBA" id="ARBA00022475"/>
    </source>
</evidence>
<dbReference type="EMBL" id="QIBW01000001">
    <property type="protein sequence ID" value="ROT92170.1"/>
    <property type="molecule type" value="Genomic_DNA"/>
</dbReference>
<protein>
    <recommendedName>
        <fullName evidence="10">Polysulfide reductase</fullName>
    </recommendedName>
</protein>
<comment type="caution">
    <text evidence="8">The sequence shown here is derived from an EMBL/GenBank/DDBJ whole genome shotgun (WGS) entry which is preliminary data.</text>
</comment>
<evidence type="ECO:0000256" key="5">
    <source>
        <dbReference type="ARBA" id="ARBA00022989"/>
    </source>
</evidence>
<proteinExistence type="inferred from homology"/>
<evidence type="ECO:0000256" key="7">
    <source>
        <dbReference type="SAM" id="Phobius"/>
    </source>
</evidence>
<evidence type="ECO:0000313" key="8">
    <source>
        <dbReference type="EMBL" id="ROT92170.1"/>
    </source>
</evidence>
<evidence type="ECO:0000256" key="2">
    <source>
        <dbReference type="ARBA" id="ARBA00008929"/>
    </source>
</evidence>
<feature type="transmembrane region" description="Helical" evidence="7">
    <location>
        <begin position="193"/>
        <end position="213"/>
    </location>
</feature>
<dbReference type="PANTHER" id="PTHR34856">
    <property type="entry name" value="PROTEIN NRFD"/>
    <property type="match status" value="1"/>
</dbReference>
<keyword evidence="3" id="KW-1003">Cell membrane</keyword>
<dbReference type="PANTHER" id="PTHR34856:SF2">
    <property type="entry name" value="PROTEIN NRFD"/>
    <property type="match status" value="1"/>
</dbReference>
<feature type="transmembrane region" description="Helical" evidence="7">
    <location>
        <begin position="51"/>
        <end position="72"/>
    </location>
</feature>
<dbReference type="GO" id="GO:0005886">
    <property type="term" value="C:plasma membrane"/>
    <property type="evidence" value="ECO:0007669"/>
    <property type="project" value="UniProtKB-SubCell"/>
</dbReference>
<accession>A0A423UP60</accession>
<feature type="transmembrane region" description="Helical" evidence="7">
    <location>
        <begin position="92"/>
        <end position="113"/>
    </location>
</feature>
<feature type="transmembrane region" description="Helical" evidence="7">
    <location>
        <begin position="233"/>
        <end position="255"/>
    </location>
</feature>
<comment type="similarity">
    <text evidence="2">Belongs to the NrfD family.</text>
</comment>
<gene>
    <name evidence="8" type="ORF">DMP12_01390</name>
</gene>
<feature type="transmembrane region" description="Helical" evidence="7">
    <location>
        <begin position="122"/>
        <end position="146"/>
    </location>
</feature>
<name>A0A423UP60_9ACTN</name>
<dbReference type="InterPro" id="IPR052049">
    <property type="entry name" value="Electron_transfer_protein"/>
</dbReference>
<evidence type="ECO:0000256" key="6">
    <source>
        <dbReference type="ARBA" id="ARBA00023136"/>
    </source>
</evidence>
<keyword evidence="5 7" id="KW-1133">Transmembrane helix</keyword>
<keyword evidence="4 7" id="KW-0812">Transmembrane</keyword>